<name>A0A5B7CQU4_PORTR</name>
<dbReference type="Proteomes" id="UP000324222">
    <property type="component" value="Unassembled WGS sequence"/>
</dbReference>
<dbReference type="EMBL" id="VSRR010000149">
    <property type="protein sequence ID" value="MPC11181.1"/>
    <property type="molecule type" value="Genomic_DNA"/>
</dbReference>
<accession>A0A5B7CQU4</accession>
<protein>
    <submittedName>
        <fullName evidence="1">Uncharacterized protein</fullName>
    </submittedName>
</protein>
<keyword evidence="2" id="KW-1185">Reference proteome</keyword>
<organism evidence="1 2">
    <name type="scientific">Portunus trituberculatus</name>
    <name type="common">Swimming crab</name>
    <name type="synonym">Neptunus trituberculatus</name>
    <dbReference type="NCBI Taxonomy" id="210409"/>
    <lineage>
        <taxon>Eukaryota</taxon>
        <taxon>Metazoa</taxon>
        <taxon>Ecdysozoa</taxon>
        <taxon>Arthropoda</taxon>
        <taxon>Crustacea</taxon>
        <taxon>Multicrustacea</taxon>
        <taxon>Malacostraca</taxon>
        <taxon>Eumalacostraca</taxon>
        <taxon>Eucarida</taxon>
        <taxon>Decapoda</taxon>
        <taxon>Pleocyemata</taxon>
        <taxon>Brachyura</taxon>
        <taxon>Eubrachyura</taxon>
        <taxon>Portunoidea</taxon>
        <taxon>Portunidae</taxon>
        <taxon>Portuninae</taxon>
        <taxon>Portunus</taxon>
    </lineage>
</organism>
<dbReference type="PANTHER" id="PTHR34494">
    <property type="entry name" value="PROTEIN CBG25024"/>
    <property type="match status" value="1"/>
</dbReference>
<evidence type="ECO:0000313" key="1">
    <source>
        <dbReference type="EMBL" id="MPC11181.1"/>
    </source>
</evidence>
<reference evidence="1 2" key="1">
    <citation type="submission" date="2019-05" db="EMBL/GenBank/DDBJ databases">
        <title>Another draft genome of Portunus trituberculatus and its Hox gene families provides insights of decapod evolution.</title>
        <authorList>
            <person name="Jeong J.-H."/>
            <person name="Song I."/>
            <person name="Kim S."/>
            <person name="Choi T."/>
            <person name="Kim D."/>
            <person name="Ryu S."/>
            <person name="Kim W."/>
        </authorList>
    </citation>
    <scope>NUCLEOTIDE SEQUENCE [LARGE SCALE GENOMIC DNA]</scope>
    <source>
        <tissue evidence="1">Muscle</tissue>
    </source>
</reference>
<evidence type="ECO:0000313" key="2">
    <source>
        <dbReference type="Proteomes" id="UP000324222"/>
    </source>
</evidence>
<sequence length="303" mass="31023">MTARTEVTTPSPILWGTVTLTSRGWGSIVTHRSHKVNTGGVYGGMVGLVVVGVVLDAGTLAEMGDCERAHEIANSYLNAASSCVDGIPVVGHAKGIVHYAMGDKEKGHKSMEASTRNVAVLGAGIATGGLGAGLALGATAGIGAGVAYDATATIVDGAVNGKDSKLHGTIALARPDEMTPNEFVGGIIGIAGDGLTGAGGAQMGRNIRTRINGQRNLQNAYKNSQRLKRTGTDYRTATQVTMEAAEASKKAQGALNKQMNYATCEAVDSATGYVRDGFVMQAAGAATVGYAMNNDEDDETDSD</sequence>
<proteinExistence type="predicted"/>
<dbReference type="OrthoDB" id="6162903at2759"/>
<dbReference type="PANTHER" id="PTHR34494:SF1">
    <property type="entry name" value="PROTEIN CBG25024"/>
    <property type="match status" value="1"/>
</dbReference>
<comment type="caution">
    <text evidence="1">The sequence shown here is derived from an EMBL/GenBank/DDBJ whole genome shotgun (WGS) entry which is preliminary data.</text>
</comment>
<dbReference type="AlphaFoldDB" id="A0A5B7CQU4"/>
<gene>
    <name evidence="1" type="ORF">E2C01_003840</name>
</gene>